<organism evidence="2 3">
    <name type="scientific">Pseudomonas kilonensis</name>
    <dbReference type="NCBI Taxonomy" id="132476"/>
    <lineage>
        <taxon>Bacteria</taxon>
        <taxon>Pseudomonadati</taxon>
        <taxon>Pseudomonadota</taxon>
        <taxon>Gammaproteobacteria</taxon>
        <taxon>Pseudomonadales</taxon>
        <taxon>Pseudomonadaceae</taxon>
        <taxon>Pseudomonas</taxon>
    </lineage>
</organism>
<dbReference type="InterPro" id="IPR015002">
    <property type="entry name" value="T6SS_Tdi1_C"/>
</dbReference>
<comment type="caution">
    <text evidence="2">The sequence shown here is derived from an EMBL/GenBank/DDBJ whole genome shotgun (WGS) entry which is preliminary data.</text>
</comment>
<dbReference type="OrthoDB" id="672028at2"/>
<dbReference type="AlphaFoldDB" id="A0A0F4XNN7"/>
<protein>
    <recommendedName>
        <fullName evidence="1">T6SS immunity protein Tdi1 C-terminal domain-containing protein</fullName>
    </recommendedName>
</protein>
<dbReference type="Proteomes" id="UP000033662">
    <property type="component" value="Unassembled WGS sequence"/>
</dbReference>
<evidence type="ECO:0000313" key="3">
    <source>
        <dbReference type="Proteomes" id="UP000033662"/>
    </source>
</evidence>
<dbReference type="PATRIC" id="fig|132476.4.peg.842"/>
<reference evidence="2 3" key="1">
    <citation type="submission" date="2015-03" db="EMBL/GenBank/DDBJ databases">
        <title>Pseudomonas fluorescens 1855-344 Genome sequencing and assembly.</title>
        <authorList>
            <person name="Eng W.W.H."/>
            <person name="Gan H.M."/>
            <person name="Savka M.A."/>
        </authorList>
    </citation>
    <scope>NUCLEOTIDE SEQUENCE [LARGE SCALE GENOMIC DNA]</scope>
    <source>
        <strain evidence="2 3">1855-344</strain>
    </source>
</reference>
<gene>
    <name evidence="2" type="ORF">VP02_13785</name>
</gene>
<evidence type="ECO:0000313" key="2">
    <source>
        <dbReference type="EMBL" id="KKA07529.1"/>
    </source>
</evidence>
<sequence length="145" mass="16190">MELIEEIEKAWGWVGLKPAVVIGDNDFGNLIIKDAAGSYWRLCPEDLCCNRVANDRAEFDALAQSQEFLHDWYMEALVNQARDKFGLLRPGYKYCLKIPAVLGGKYEESNLAIISLHELVAVSGYLAEEIDGLPDGAQIRLSVTE</sequence>
<feature type="domain" description="T6SS immunity protein Tdi1 C-terminal" evidence="1">
    <location>
        <begin position="54"/>
        <end position="124"/>
    </location>
</feature>
<accession>A0A0F4XNN7</accession>
<proteinExistence type="predicted"/>
<dbReference type="EMBL" id="JZXC01000011">
    <property type="protein sequence ID" value="KKA07529.1"/>
    <property type="molecule type" value="Genomic_DNA"/>
</dbReference>
<evidence type="ECO:0000259" key="1">
    <source>
        <dbReference type="Pfam" id="PF08906"/>
    </source>
</evidence>
<name>A0A0F4XNN7_9PSED</name>
<dbReference type="Pfam" id="PF08906">
    <property type="entry name" value="T6SS_Tdi1_C"/>
    <property type="match status" value="1"/>
</dbReference>